<sequence>MAAGENAAEKLKGAFHQGSEASESARQNTNSFFDTLTSGSKADTADTSAGQQARTTGGVEGDKTLTGGHENAKGGTGFNKDAEVIGGAAKDGAENVAEKAKRKFYGY</sequence>
<feature type="region of interest" description="Disordered" evidence="1">
    <location>
        <begin position="1"/>
        <end position="80"/>
    </location>
</feature>
<name>A0AB34KWC3_9PEZI</name>
<protein>
    <submittedName>
        <fullName evidence="2">Uncharacterized protein</fullName>
    </submittedName>
</protein>
<dbReference type="EMBL" id="JAAQHG020000009">
    <property type="protein sequence ID" value="KAL1587855.1"/>
    <property type="molecule type" value="Genomic_DNA"/>
</dbReference>
<dbReference type="AlphaFoldDB" id="A0AB34KWC3"/>
<evidence type="ECO:0000313" key="2">
    <source>
        <dbReference type="EMBL" id="KAL1587855.1"/>
    </source>
</evidence>
<proteinExistence type="predicted"/>
<dbReference type="RefSeq" id="XP_069230960.1">
    <property type="nucleotide sequence ID" value="XM_069372162.1"/>
</dbReference>
<keyword evidence="3" id="KW-1185">Reference proteome</keyword>
<comment type="caution">
    <text evidence="2">The sequence shown here is derived from an EMBL/GenBank/DDBJ whole genome shotgun (WGS) entry which is preliminary data.</text>
</comment>
<reference evidence="2 3" key="1">
    <citation type="journal article" date="2020" name="Microbiol. Resour. Announc.">
        <title>Draft Genome Sequence of a Cladosporium Species Isolated from the Mesophotic Ascidian Didemnum maculosum.</title>
        <authorList>
            <person name="Gioti A."/>
            <person name="Siaperas R."/>
            <person name="Nikolaivits E."/>
            <person name="Le Goff G."/>
            <person name="Ouazzani J."/>
            <person name="Kotoulas G."/>
            <person name="Topakas E."/>
        </authorList>
    </citation>
    <scope>NUCLEOTIDE SEQUENCE [LARGE SCALE GENOMIC DNA]</scope>
    <source>
        <strain evidence="2 3">TM138-S3</strain>
    </source>
</reference>
<organism evidence="2 3">
    <name type="scientific">Cladosporium halotolerans</name>
    <dbReference type="NCBI Taxonomy" id="1052096"/>
    <lineage>
        <taxon>Eukaryota</taxon>
        <taxon>Fungi</taxon>
        <taxon>Dikarya</taxon>
        <taxon>Ascomycota</taxon>
        <taxon>Pezizomycotina</taxon>
        <taxon>Dothideomycetes</taxon>
        <taxon>Dothideomycetidae</taxon>
        <taxon>Cladosporiales</taxon>
        <taxon>Cladosporiaceae</taxon>
        <taxon>Cladosporium</taxon>
    </lineage>
</organism>
<dbReference type="GeneID" id="96005000"/>
<accession>A0AB34KWC3</accession>
<evidence type="ECO:0000256" key="1">
    <source>
        <dbReference type="SAM" id="MobiDB-lite"/>
    </source>
</evidence>
<feature type="compositionally biased region" description="Polar residues" evidence="1">
    <location>
        <begin position="19"/>
        <end position="55"/>
    </location>
</feature>
<gene>
    <name evidence="2" type="ORF">WHR41_03556</name>
</gene>
<evidence type="ECO:0000313" key="3">
    <source>
        <dbReference type="Proteomes" id="UP000803884"/>
    </source>
</evidence>
<dbReference type="Proteomes" id="UP000803884">
    <property type="component" value="Unassembled WGS sequence"/>
</dbReference>